<name>A0A8S5PN27_9CAUD</name>
<feature type="compositionally biased region" description="Polar residues" evidence="1">
    <location>
        <begin position="54"/>
        <end position="63"/>
    </location>
</feature>
<feature type="compositionally biased region" description="Basic and acidic residues" evidence="1">
    <location>
        <begin position="24"/>
        <end position="52"/>
    </location>
</feature>
<proteinExistence type="predicted"/>
<feature type="region of interest" description="Disordered" evidence="1">
    <location>
        <begin position="24"/>
        <end position="114"/>
    </location>
</feature>
<evidence type="ECO:0000313" key="2">
    <source>
        <dbReference type="EMBL" id="DAE08567.1"/>
    </source>
</evidence>
<evidence type="ECO:0000256" key="1">
    <source>
        <dbReference type="SAM" id="MobiDB-lite"/>
    </source>
</evidence>
<reference evidence="2" key="1">
    <citation type="journal article" date="2021" name="Proc. Natl. Acad. Sci. U.S.A.">
        <title>A Catalog of Tens of Thousands of Viruses from Human Metagenomes Reveals Hidden Associations with Chronic Diseases.</title>
        <authorList>
            <person name="Tisza M.J."/>
            <person name="Buck C.B."/>
        </authorList>
    </citation>
    <scope>NUCLEOTIDE SEQUENCE</scope>
    <source>
        <strain evidence="2">CtwwN25</strain>
    </source>
</reference>
<feature type="compositionally biased region" description="Basic and acidic residues" evidence="1">
    <location>
        <begin position="78"/>
        <end position="114"/>
    </location>
</feature>
<dbReference type="EMBL" id="BK015472">
    <property type="protein sequence ID" value="DAE08567.1"/>
    <property type="molecule type" value="Genomic_DNA"/>
</dbReference>
<protein>
    <submittedName>
        <fullName evidence="2">Uncharacterized protein</fullName>
    </submittedName>
</protein>
<accession>A0A8S5PN27</accession>
<organism evidence="2">
    <name type="scientific">Myoviridae sp. ctwwN25</name>
    <dbReference type="NCBI Taxonomy" id="2825209"/>
    <lineage>
        <taxon>Viruses</taxon>
        <taxon>Duplodnaviria</taxon>
        <taxon>Heunggongvirae</taxon>
        <taxon>Uroviricota</taxon>
        <taxon>Caudoviricetes</taxon>
    </lineage>
</organism>
<sequence length="150" mass="17284">MASIFDNVQLENCFVLEGEQADAYKAKKATEKSDKESAERKQFSTRYDKDNYGNKYTSKNPNYQKDKKAALNGDDDAWDKADREKSKDSRRMSDAANKANKDYYSGKRPMNHDQNVRAIDAANRHMRRHPEKKVSEALDMLASIDYPYNG</sequence>